<dbReference type="PANTHER" id="PTHR48055">
    <property type="entry name" value="LEUCINE-RICH REPEAT RECEPTOR PROTEIN KINASE EMS1"/>
    <property type="match status" value="1"/>
</dbReference>
<evidence type="ECO:0000313" key="19">
    <source>
        <dbReference type="EMBL" id="KAJ6753780.1"/>
    </source>
</evidence>
<dbReference type="EC" id="2.7.11.1" evidence="2"/>
<keyword evidence="11 17" id="KW-1133">Transmembrane helix</keyword>
<dbReference type="Gene3D" id="1.10.510.10">
    <property type="entry name" value="Transferase(Phosphotransferase) domain 1"/>
    <property type="match status" value="1"/>
</dbReference>
<dbReference type="GO" id="GO:0004674">
    <property type="term" value="F:protein serine/threonine kinase activity"/>
    <property type="evidence" value="ECO:0007669"/>
    <property type="project" value="UniProtKB-KW"/>
</dbReference>
<comment type="caution">
    <text evidence="19">The sequence shown here is derived from an EMBL/GenBank/DDBJ whole genome shotgun (WGS) entry which is preliminary data.</text>
</comment>
<dbReference type="FunFam" id="1.10.510.10:FF:000309">
    <property type="entry name" value="Leucine-rich repeat receptor-like protein kinase"/>
    <property type="match status" value="1"/>
</dbReference>
<dbReference type="InterPro" id="IPR051564">
    <property type="entry name" value="LRR_receptor-like_kinase"/>
</dbReference>
<keyword evidence="12 17" id="KW-0472">Membrane</keyword>
<dbReference type="PROSITE" id="PS50011">
    <property type="entry name" value="PROTEIN_KINASE_DOM"/>
    <property type="match status" value="1"/>
</dbReference>
<evidence type="ECO:0000259" key="18">
    <source>
        <dbReference type="PROSITE" id="PS50011"/>
    </source>
</evidence>
<organism evidence="19 20">
    <name type="scientific">Salix purpurea</name>
    <name type="common">Purple osier willow</name>
    <dbReference type="NCBI Taxonomy" id="77065"/>
    <lineage>
        <taxon>Eukaryota</taxon>
        <taxon>Viridiplantae</taxon>
        <taxon>Streptophyta</taxon>
        <taxon>Embryophyta</taxon>
        <taxon>Tracheophyta</taxon>
        <taxon>Spermatophyta</taxon>
        <taxon>Magnoliopsida</taxon>
        <taxon>eudicotyledons</taxon>
        <taxon>Gunneridae</taxon>
        <taxon>Pentapetalae</taxon>
        <taxon>rosids</taxon>
        <taxon>fabids</taxon>
        <taxon>Malpighiales</taxon>
        <taxon>Salicaceae</taxon>
        <taxon>Saliceae</taxon>
        <taxon>Salix</taxon>
    </lineage>
</organism>
<evidence type="ECO:0000256" key="5">
    <source>
        <dbReference type="ARBA" id="ARBA00022679"/>
    </source>
</evidence>
<reference evidence="19" key="2">
    <citation type="journal article" date="2023" name="Int. J. Mol. Sci.">
        <title>De Novo Assembly and Annotation of 11 Diverse Shrub Willow (Salix) Genomes Reveals Novel Gene Organization in Sex-Linked Regions.</title>
        <authorList>
            <person name="Hyden B."/>
            <person name="Feng K."/>
            <person name="Yates T.B."/>
            <person name="Jawdy S."/>
            <person name="Cereghino C."/>
            <person name="Smart L.B."/>
            <person name="Muchero W."/>
        </authorList>
    </citation>
    <scope>NUCLEOTIDE SEQUENCE</scope>
    <source>
        <tissue evidence="19">Shoot tip</tissue>
    </source>
</reference>
<evidence type="ECO:0000313" key="20">
    <source>
        <dbReference type="Proteomes" id="UP001151532"/>
    </source>
</evidence>
<proteinExistence type="predicted"/>
<keyword evidence="4" id="KW-0433">Leucine-rich repeat</keyword>
<dbReference type="Proteomes" id="UP001151532">
    <property type="component" value="Chromosome 16"/>
</dbReference>
<dbReference type="PANTHER" id="PTHR48055:SF49">
    <property type="entry name" value="PHYTOSULFOKINE RECEPTOR 2"/>
    <property type="match status" value="1"/>
</dbReference>
<dbReference type="GO" id="GO:0005524">
    <property type="term" value="F:ATP binding"/>
    <property type="evidence" value="ECO:0007669"/>
    <property type="project" value="UniProtKB-KW"/>
</dbReference>
<dbReference type="OrthoDB" id="676979at2759"/>
<evidence type="ECO:0000256" key="17">
    <source>
        <dbReference type="SAM" id="Phobius"/>
    </source>
</evidence>
<evidence type="ECO:0000256" key="8">
    <source>
        <dbReference type="ARBA" id="ARBA00022741"/>
    </source>
</evidence>
<feature type="transmembrane region" description="Helical" evidence="17">
    <location>
        <begin position="20"/>
        <end position="38"/>
    </location>
</feature>
<evidence type="ECO:0000256" key="4">
    <source>
        <dbReference type="ARBA" id="ARBA00022614"/>
    </source>
</evidence>
<evidence type="ECO:0000256" key="16">
    <source>
        <dbReference type="ARBA" id="ARBA00048679"/>
    </source>
</evidence>
<reference evidence="19" key="1">
    <citation type="submission" date="2022-11" db="EMBL/GenBank/DDBJ databases">
        <authorList>
            <person name="Hyden B.L."/>
            <person name="Feng K."/>
            <person name="Yates T."/>
            <person name="Jawdy S."/>
            <person name="Smart L.B."/>
            <person name="Muchero W."/>
        </authorList>
    </citation>
    <scope>NUCLEOTIDE SEQUENCE</scope>
    <source>
        <tissue evidence="19">Shoot tip</tissue>
    </source>
</reference>
<keyword evidence="9" id="KW-0418">Kinase</keyword>
<keyword evidence="3" id="KW-0723">Serine/threonine-protein kinase</keyword>
<comment type="catalytic activity">
    <reaction evidence="16">
        <text>L-seryl-[protein] + ATP = O-phospho-L-seryl-[protein] + ADP + H(+)</text>
        <dbReference type="Rhea" id="RHEA:17989"/>
        <dbReference type="Rhea" id="RHEA-COMP:9863"/>
        <dbReference type="Rhea" id="RHEA-COMP:11604"/>
        <dbReference type="ChEBI" id="CHEBI:15378"/>
        <dbReference type="ChEBI" id="CHEBI:29999"/>
        <dbReference type="ChEBI" id="CHEBI:30616"/>
        <dbReference type="ChEBI" id="CHEBI:83421"/>
        <dbReference type="ChEBI" id="CHEBI:456216"/>
        <dbReference type="EC" id="2.7.11.1"/>
    </reaction>
</comment>
<dbReference type="PROSITE" id="PS00108">
    <property type="entry name" value="PROTEIN_KINASE_ST"/>
    <property type="match status" value="1"/>
</dbReference>
<keyword evidence="5" id="KW-0808">Transferase</keyword>
<feature type="domain" description="Protein kinase" evidence="18">
    <location>
        <begin position="8"/>
        <end position="303"/>
    </location>
</feature>
<evidence type="ECO:0000256" key="14">
    <source>
        <dbReference type="ARBA" id="ARBA00023180"/>
    </source>
</evidence>
<keyword evidence="13" id="KW-0675">Receptor</keyword>
<keyword evidence="14" id="KW-0325">Glycoprotein</keyword>
<dbReference type="InterPro" id="IPR008271">
    <property type="entry name" value="Ser/Thr_kinase_AS"/>
</dbReference>
<comment type="subcellular location">
    <subcellularLocation>
        <location evidence="1">Membrane</location>
    </subcellularLocation>
</comment>
<dbReference type="EMBL" id="JAPFFK010000007">
    <property type="protein sequence ID" value="KAJ6753780.1"/>
    <property type="molecule type" value="Genomic_DNA"/>
</dbReference>
<keyword evidence="10" id="KW-0067">ATP-binding</keyword>
<evidence type="ECO:0000256" key="12">
    <source>
        <dbReference type="ARBA" id="ARBA00023136"/>
    </source>
</evidence>
<dbReference type="GO" id="GO:0016020">
    <property type="term" value="C:membrane"/>
    <property type="evidence" value="ECO:0007669"/>
    <property type="project" value="UniProtKB-SubCell"/>
</dbReference>
<dbReference type="InterPro" id="IPR000719">
    <property type="entry name" value="Prot_kinase_dom"/>
</dbReference>
<keyword evidence="6 17" id="KW-0812">Transmembrane</keyword>
<evidence type="ECO:0000256" key="2">
    <source>
        <dbReference type="ARBA" id="ARBA00012513"/>
    </source>
</evidence>
<dbReference type="AlphaFoldDB" id="A0A9Q1A0H3"/>
<comment type="catalytic activity">
    <reaction evidence="15">
        <text>L-threonyl-[protein] + ATP = O-phospho-L-threonyl-[protein] + ADP + H(+)</text>
        <dbReference type="Rhea" id="RHEA:46608"/>
        <dbReference type="Rhea" id="RHEA-COMP:11060"/>
        <dbReference type="Rhea" id="RHEA-COMP:11605"/>
        <dbReference type="ChEBI" id="CHEBI:15378"/>
        <dbReference type="ChEBI" id="CHEBI:30013"/>
        <dbReference type="ChEBI" id="CHEBI:30616"/>
        <dbReference type="ChEBI" id="CHEBI:61977"/>
        <dbReference type="ChEBI" id="CHEBI:456216"/>
        <dbReference type="EC" id="2.7.11.1"/>
    </reaction>
</comment>
<protein>
    <recommendedName>
        <fullName evidence="2">non-specific serine/threonine protein kinase</fullName>
        <ecNumber evidence="2">2.7.11.1</ecNumber>
    </recommendedName>
</protein>
<dbReference type="Pfam" id="PF00069">
    <property type="entry name" value="Pkinase"/>
    <property type="match status" value="1"/>
</dbReference>
<evidence type="ECO:0000256" key="7">
    <source>
        <dbReference type="ARBA" id="ARBA00022737"/>
    </source>
</evidence>
<evidence type="ECO:0000256" key="3">
    <source>
        <dbReference type="ARBA" id="ARBA00022527"/>
    </source>
</evidence>
<dbReference type="InterPro" id="IPR011009">
    <property type="entry name" value="Kinase-like_dom_sf"/>
</dbReference>
<accession>A0A9Q1A0H3</accession>
<evidence type="ECO:0000256" key="9">
    <source>
        <dbReference type="ARBA" id="ARBA00022777"/>
    </source>
</evidence>
<evidence type="ECO:0000256" key="11">
    <source>
        <dbReference type="ARBA" id="ARBA00022989"/>
    </source>
</evidence>
<keyword evidence="8" id="KW-0547">Nucleotide-binding</keyword>
<keyword evidence="20" id="KW-1185">Reference proteome</keyword>
<evidence type="ECO:0000256" key="10">
    <source>
        <dbReference type="ARBA" id="ARBA00022840"/>
    </source>
</evidence>
<evidence type="ECO:0000256" key="13">
    <source>
        <dbReference type="ARBA" id="ARBA00023170"/>
    </source>
</evidence>
<dbReference type="SMART" id="SM00220">
    <property type="entry name" value="S_TKc"/>
    <property type="match status" value="1"/>
</dbReference>
<gene>
    <name evidence="19" type="ORF">OIU79_026590</name>
</gene>
<evidence type="ECO:0000256" key="6">
    <source>
        <dbReference type="ARBA" id="ARBA00022692"/>
    </source>
</evidence>
<dbReference type="SUPFAM" id="SSF56112">
    <property type="entry name" value="Protein kinase-like (PK-like)"/>
    <property type="match status" value="1"/>
</dbReference>
<evidence type="ECO:0000256" key="15">
    <source>
        <dbReference type="ARBA" id="ARBA00047899"/>
    </source>
</evidence>
<sequence length="313" mass="35030">MMKPGNPSGSVSRFGRGNILSITITVGVGLVLVLAIFLHKMLRRNVGDPICDLEEEVSLPHRLSEALRSSKLVLFQNSDCKDLTVADLLKSTNNFNQANIIGCGGFGLVYKANLHWLHESVDGVSVLEWEVRLKIAQGAAWGLAYLHKVCEPHIVHRDVKSSNILLDEKFEAHLADFGLSRLLCPYDTHVTTDLVGTLGYIPPEYSQTLMATCRGDVYSFGVVLLELLTGRRPVEVCKGKNCRNLVSWVFQMKSEKREAEIIDPAIWGKDRQKQLFEMLEIACRCLDQDPRRRPLVEEVVSWLDGIGFQGAQQ</sequence>
<keyword evidence="7" id="KW-0677">Repeat</keyword>
<evidence type="ECO:0000256" key="1">
    <source>
        <dbReference type="ARBA" id="ARBA00004370"/>
    </source>
</evidence>
<name>A0A9Q1A0H3_SALPP</name>